<dbReference type="GO" id="GO:0016791">
    <property type="term" value="F:phosphatase activity"/>
    <property type="evidence" value="ECO:0007669"/>
    <property type="project" value="TreeGrafter"/>
</dbReference>
<protein>
    <recommendedName>
        <fullName evidence="2">PPM-type phosphatase domain-containing protein</fullName>
    </recommendedName>
</protein>
<evidence type="ECO:0000259" key="2">
    <source>
        <dbReference type="SMART" id="SM00331"/>
    </source>
</evidence>
<organism evidence="3 4">
    <name type="scientific">Streptomyces phaeofaciens</name>
    <dbReference type="NCBI Taxonomy" id="68254"/>
    <lineage>
        <taxon>Bacteria</taxon>
        <taxon>Bacillati</taxon>
        <taxon>Actinomycetota</taxon>
        <taxon>Actinomycetes</taxon>
        <taxon>Kitasatosporales</taxon>
        <taxon>Streptomycetaceae</taxon>
        <taxon>Streptomyces</taxon>
    </lineage>
</organism>
<dbReference type="Pfam" id="PF07228">
    <property type="entry name" value="SpoIIE"/>
    <property type="match status" value="1"/>
</dbReference>
<dbReference type="RefSeq" id="WP_189718580.1">
    <property type="nucleotide sequence ID" value="NZ_BMSA01000078.1"/>
</dbReference>
<dbReference type="Proteomes" id="UP000646776">
    <property type="component" value="Unassembled WGS sequence"/>
</dbReference>
<gene>
    <name evidence="3" type="ORF">GCM10010226_92440</name>
</gene>
<dbReference type="SUPFAM" id="SSF55781">
    <property type="entry name" value="GAF domain-like"/>
    <property type="match status" value="1"/>
</dbReference>
<accession>A0A918HST0</accession>
<dbReference type="InterPro" id="IPR003594">
    <property type="entry name" value="HATPase_dom"/>
</dbReference>
<feature type="domain" description="PPM-type phosphatase" evidence="2">
    <location>
        <begin position="387"/>
        <end position="599"/>
    </location>
</feature>
<keyword evidence="4" id="KW-1185">Reference proteome</keyword>
<dbReference type="Gene3D" id="3.30.450.40">
    <property type="match status" value="2"/>
</dbReference>
<dbReference type="CDD" id="cd16936">
    <property type="entry name" value="HATPase_RsbW-like"/>
    <property type="match status" value="1"/>
</dbReference>
<dbReference type="InterPro" id="IPR001932">
    <property type="entry name" value="PPM-type_phosphatase-like_dom"/>
</dbReference>
<sequence length="743" mass="80111">MIDRKSTAQHSPESIPAQEGAEELLSVLCIAVRETTYRLNAMASVVYLLSEDRSELRAAVIGGDVPAAFMIPERMTMNAPYASARAVQTGTVVVPSAPESAEVDPSYISLSPFTVVSAPVMTDRDCFGSLTAIRLESGEYEAAERAQLKKISGDLARDIASLELHGIKIEPSQIPVAIPIVGETSAVGPTRNQLSRGMPGVPGSASMSYMYQLRHFSDLLNRATNMGDVMNAVQSCLMSTFDARSLILASIAEHRLWVVGHAGATDQMVKELHGSKAHGHASIAQALLGHPQFLRGGIDRPGHQKGVTEPASAYLPLIGSQHVMGTCCIEFASAGRLSVAEKAVLMMMTGLLGPTVERIEQNKNRKALAESLQRSLLPHMLSDLPRLTTAARYLASAVTAEVGGDWYDVIKLPNGRIVLVVGDVEGHAIDSAVTMAQVRSAVVAYAIEGHHPSAILDRTSRLLAELGTELLATCCIVLCNTADGVSEVCLAGHPAPLVSSPGEPIRLLHAPPNVPLGITNPLPYRAQEHVLQPQSVLMLYSDGLTDTETTDPITSARALLGSGRRTAGISLEALADHILVQVSQPHERRDDAVLLLARYEGVGPVENMPRTCEFHIHRHDLRGVNLARQFVDERLRCWGLADLSDDLQLIVSEITTNSLIHAGSNVHLRLRAFPDHIRLEVSDTSSNPPIPSGFSLTEEGRAQTEHGRGLVIVDALARTWNTYPNGRGKTVWIELDIPQTHRT</sequence>
<dbReference type="InterPro" id="IPR036890">
    <property type="entry name" value="HATPase_C_sf"/>
</dbReference>
<evidence type="ECO:0000313" key="3">
    <source>
        <dbReference type="EMBL" id="GGU01421.1"/>
    </source>
</evidence>
<dbReference type="PANTHER" id="PTHR43156">
    <property type="entry name" value="STAGE II SPORULATION PROTEIN E-RELATED"/>
    <property type="match status" value="1"/>
</dbReference>
<name>A0A918HST0_9ACTN</name>
<dbReference type="SUPFAM" id="SSF55874">
    <property type="entry name" value="ATPase domain of HSP90 chaperone/DNA topoisomerase II/histidine kinase"/>
    <property type="match status" value="1"/>
</dbReference>
<evidence type="ECO:0000313" key="4">
    <source>
        <dbReference type="Proteomes" id="UP000646776"/>
    </source>
</evidence>
<dbReference type="EMBL" id="BMSA01000078">
    <property type="protein sequence ID" value="GGU01421.1"/>
    <property type="molecule type" value="Genomic_DNA"/>
</dbReference>
<dbReference type="SMART" id="SM00331">
    <property type="entry name" value="PP2C_SIG"/>
    <property type="match status" value="1"/>
</dbReference>
<dbReference type="InterPro" id="IPR052016">
    <property type="entry name" value="Bact_Sigma-Reg"/>
</dbReference>
<dbReference type="AlphaFoldDB" id="A0A918HST0"/>
<reference evidence="3" key="1">
    <citation type="journal article" date="2014" name="Int. J. Syst. Evol. Microbiol.">
        <title>Complete genome sequence of Corynebacterium casei LMG S-19264T (=DSM 44701T), isolated from a smear-ripened cheese.</title>
        <authorList>
            <consortium name="US DOE Joint Genome Institute (JGI-PGF)"/>
            <person name="Walter F."/>
            <person name="Albersmeier A."/>
            <person name="Kalinowski J."/>
            <person name="Ruckert C."/>
        </authorList>
    </citation>
    <scope>NUCLEOTIDE SEQUENCE</scope>
    <source>
        <strain evidence="3">JCM 4125</strain>
    </source>
</reference>
<dbReference type="InterPro" id="IPR036457">
    <property type="entry name" value="PPM-type-like_dom_sf"/>
</dbReference>
<dbReference type="Gene3D" id="3.30.565.10">
    <property type="entry name" value="Histidine kinase-like ATPase, C-terminal domain"/>
    <property type="match status" value="1"/>
</dbReference>
<proteinExistence type="predicted"/>
<reference evidence="3" key="2">
    <citation type="submission" date="2020-09" db="EMBL/GenBank/DDBJ databases">
        <authorList>
            <person name="Sun Q."/>
            <person name="Ohkuma M."/>
        </authorList>
    </citation>
    <scope>NUCLEOTIDE SEQUENCE</scope>
    <source>
        <strain evidence="3">JCM 4125</strain>
    </source>
</reference>
<dbReference type="SUPFAM" id="SSF81606">
    <property type="entry name" value="PP2C-like"/>
    <property type="match status" value="1"/>
</dbReference>
<keyword evidence="1" id="KW-0378">Hydrolase</keyword>
<dbReference type="InterPro" id="IPR029016">
    <property type="entry name" value="GAF-like_dom_sf"/>
</dbReference>
<comment type="caution">
    <text evidence="3">The sequence shown here is derived from an EMBL/GenBank/DDBJ whole genome shotgun (WGS) entry which is preliminary data.</text>
</comment>
<dbReference type="PANTHER" id="PTHR43156:SF2">
    <property type="entry name" value="STAGE II SPORULATION PROTEIN E"/>
    <property type="match status" value="1"/>
</dbReference>
<dbReference type="Gene3D" id="3.60.40.10">
    <property type="entry name" value="PPM-type phosphatase domain"/>
    <property type="match status" value="1"/>
</dbReference>
<dbReference type="Pfam" id="PF13581">
    <property type="entry name" value="HATPase_c_2"/>
    <property type="match status" value="1"/>
</dbReference>
<evidence type="ECO:0000256" key="1">
    <source>
        <dbReference type="ARBA" id="ARBA00022801"/>
    </source>
</evidence>